<dbReference type="InterPro" id="IPR016160">
    <property type="entry name" value="Ald_DH_CS_CYS"/>
</dbReference>
<dbReference type="InterPro" id="IPR015590">
    <property type="entry name" value="Aldehyde_DH_dom"/>
</dbReference>
<evidence type="ECO:0000256" key="1">
    <source>
        <dbReference type="ARBA" id="ARBA00009986"/>
    </source>
</evidence>
<evidence type="ECO:0000256" key="3">
    <source>
        <dbReference type="PROSITE-ProRule" id="PRU10007"/>
    </source>
</evidence>
<evidence type="ECO:0000259" key="5">
    <source>
        <dbReference type="Pfam" id="PF00171"/>
    </source>
</evidence>
<dbReference type="CDD" id="cd07082">
    <property type="entry name" value="ALDH_F11_NP-GAPDH"/>
    <property type="match status" value="1"/>
</dbReference>
<gene>
    <name evidence="6" type="ORF">UREOM_5230</name>
</gene>
<comment type="caution">
    <text evidence="6">The sequence shown here is derived from an EMBL/GenBank/DDBJ whole genome shotgun (WGS) entry which is preliminary data.</text>
</comment>
<dbReference type="Proteomes" id="UP001449582">
    <property type="component" value="Unassembled WGS sequence"/>
</dbReference>
<protein>
    <submittedName>
        <fullName evidence="6">NADP-dependent glyceraldehyde-3-phosphate dehydrogenase</fullName>
    </submittedName>
</protein>
<dbReference type="Gene3D" id="3.40.309.10">
    <property type="entry name" value="Aldehyde Dehydrogenase, Chain A, domain 2"/>
    <property type="match status" value="1"/>
</dbReference>
<dbReference type="PROSITE" id="PS00687">
    <property type="entry name" value="ALDEHYDE_DEHYDR_GLU"/>
    <property type="match status" value="1"/>
</dbReference>
<dbReference type="RefSeq" id="WP_353289971.1">
    <property type="nucleotide sequence ID" value="NZ_BAABQM010000003.1"/>
</dbReference>
<dbReference type="InterPro" id="IPR016163">
    <property type="entry name" value="Ald_DH_C"/>
</dbReference>
<sequence length="474" mass="51356">MLNFSILVDGALVDSDEKISVMNPTTNTVAGTLPLFEPKALVDTALAAANEAYIDWKVTSPKERIDLLLKVKELFLQHQEELADILVLEIAKSKKDSLTEIVRTCEYIDATIESYNEIMANPLIIDENTHHIKGKTGIFSREPLGVVVAIAPFNYPFNLLMAKLAPALVAGNTVVYKPASQGSLIGARVSQLFHEAGFPKGVVNCVVGSGRSIGDLLVEDGRVAMISFTGSDTVGLRIAEKAKGIPLVLEMGGKDPAIVMEDANLELAANEIIKGGFSYNGQRCTAIKRVFVHKSVHDELVKLLVEKVQKLSVGLPQDNAFITPLISNKAADFVQGLVDDAIAEGAVCLTEMKRERNLMWPMLVDQVTVDMDLAWEEPFGPVIPVITYDDLTICVENVNASKYGLQASVFTEDMVKAEEVANLIEAGTVNINRSSSRGPDIFPFSGVKNSGLGVQGIKDALISMTRVKGIVFNK</sequence>
<proteinExistence type="inferred from homology"/>
<dbReference type="PROSITE" id="PS00070">
    <property type="entry name" value="ALDEHYDE_DEHYDR_CYS"/>
    <property type="match status" value="1"/>
</dbReference>
<evidence type="ECO:0000313" key="7">
    <source>
        <dbReference type="Proteomes" id="UP001449582"/>
    </source>
</evidence>
<organism evidence="6 7">
    <name type="scientific">Ureaplasma ceti</name>
    <dbReference type="NCBI Taxonomy" id="3119530"/>
    <lineage>
        <taxon>Bacteria</taxon>
        <taxon>Bacillati</taxon>
        <taxon>Mycoplasmatota</taxon>
        <taxon>Mycoplasmoidales</taxon>
        <taxon>Mycoplasmoidaceae</taxon>
        <taxon>Ureaplasma</taxon>
    </lineage>
</organism>
<dbReference type="Pfam" id="PF00171">
    <property type="entry name" value="Aldedh"/>
    <property type="match status" value="1"/>
</dbReference>
<feature type="active site" evidence="3">
    <location>
        <position position="250"/>
    </location>
</feature>
<evidence type="ECO:0000256" key="4">
    <source>
        <dbReference type="RuleBase" id="RU003345"/>
    </source>
</evidence>
<evidence type="ECO:0000313" key="6">
    <source>
        <dbReference type="EMBL" id="GAA5414812.1"/>
    </source>
</evidence>
<keyword evidence="2 4" id="KW-0560">Oxidoreductase</keyword>
<evidence type="ECO:0000256" key="2">
    <source>
        <dbReference type="ARBA" id="ARBA00023002"/>
    </source>
</evidence>
<accession>A0ABP9U9Q8</accession>
<dbReference type="PANTHER" id="PTHR42991">
    <property type="entry name" value="ALDEHYDE DEHYDROGENASE"/>
    <property type="match status" value="1"/>
</dbReference>
<name>A0ABP9U9Q8_9BACT</name>
<dbReference type="Gene3D" id="3.40.605.10">
    <property type="entry name" value="Aldehyde Dehydrogenase, Chain A, domain 1"/>
    <property type="match status" value="1"/>
</dbReference>
<keyword evidence="7" id="KW-1185">Reference proteome</keyword>
<dbReference type="SUPFAM" id="SSF53720">
    <property type="entry name" value="ALDH-like"/>
    <property type="match status" value="1"/>
</dbReference>
<comment type="similarity">
    <text evidence="1 4">Belongs to the aldehyde dehydrogenase family.</text>
</comment>
<reference evidence="6" key="1">
    <citation type="submission" date="2024-02" db="EMBL/GenBank/DDBJ databases">
        <title>Draft genome sequence of new strains in genus Ureaplasma.</title>
        <authorList>
            <person name="Nakajima Y."/>
            <person name="Segawa T."/>
        </authorList>
    </citation>
    <scope>NUCLEOTIDE SEQUENCE [LARGE SCALE GENOMIC DNA]</scope>
    <source>
        <strain evidence="6">OM1</strain>
    </source>
</reference>
<dbReference type="InterPro" id="IPR016161">
    <property type="entry name" value="Ald_DH/histidinol_DH"/>
</dbReference>
<feature type="domain" description="Aldehyde dehydrogenase" evidence="5">
    <location>
        <begin position="15"/>
        <end position="468"/>
    </location>
</feature>
<dbReference type="InterPro" id="IPR029510">
    <property type="entry name" value="Ald_DH_CS_GLU"/>
</dbReference>
<dbReference type="EMBL" id="BAABQM010000003">
    <property type="protein sequence ID" value="GAA5414812.1"/>
    <property type="molecule type" value="Genomic_DNA"/>
</dbReference>
<dbReference type="PANTHER" id="PTHR42991:SF1">
    <property type="entry name" value="ALDEHYDE DEHYDROGENASE"/>
    <property type="match status" value="1"/>
</dbReference>
<dbReference type="InterPro" id="IPR051020">
    <property type="entry name" value="ALDH-related_metabolic_enz"/>
</dbReference>
<dbReference type="InterPro" id="IPR016162">
    <property type="entry name" value="Ald_DH_N"/>
</dbReference>